<keyword evidence="1" id="KW-0472">Membrane</keyword>
<gene>
    <name evidence="2" type="ORF">MNBD_CHLOROFLEXI01-2183</name>
</gene>
<reference evidence="2" key="1">
    <citation type="submission" date="2018-06" db="EMBL/GenBank/DDBJ databases">
        <authorList>
            <person name="Zhirakovskaya E."/>
        </authorList>
    </citation>
    <scope>NUCLEOTIDE SEQUENCE</scope>
</reference>
<protein>
    <recommendedName>
        <fullName evidence="3">3-keto-disaccharide hydrolase domain-containing protein</fullName>
    </recommendedName>
</protein>
<keyword evidence="1" id="KW-1133">Transmembrane helix</keyword>
<proteinExistence type="predicted"/>
<evidence type="ECO:0000256" key="1">
    <source>
        <dbReference type="SAM" id="Phobius"/>
    </source>
</evidence>
<feature type="transmembrane region" description="Helical" evidence="1">
    <location>
        <begin position="7"/>
        <end position="28"/>
    </location>
</feature>
<organism evidence="2">
    <name type="scientific">hydrothermal vent metagenome</name>
    <dbReference type="NCBI Taxonomy" id="652676"/>
    <lineage>
        <taxon>unclassified sequences</taxon>
        <taxon>metagenomes</taxon>
        <taxon>ecological metagenomes</taxon>
    </lineage>
</organism>
<dbReference type="AlphaFoldDB" id="A0A3B0VWL0"/>
<evidence type="ECO:0000313" key="2">
    <source>
        <dbReference type="EMBL" id="VAW43502.1"/>
    </source>
</evidence>
<dbReference type="EMBL" id="UOEU01001096">
    <property type="protein sequence ID" value="VAW43502.1"/>
    <property type="molecule type" value="Genomic_DNA"/>
</dbReference>
<evidence type="ECO:0008006" key="3">
    <source>
        <dbReference type="Google" id="ProtNLM"/>
    </source>
</evidence>
<name>A0A3B0VWL0_9ZZZZ</name>
<accession>A0A3B0VWL0</accession>
<sequence>MKHPLRIILAGLLTTAVFLIILIAAGLFDPKPVGTLQTTLPATLLHIDQAGQTIRWLAEPLPSSDFSVRGTAVWQSGTQDSGIGLAIGSETDNLIVAVSPLGYVLVQQNGVDLLPWQPWPHVRLGDAPNEIWIDVRGDMVAIRINRELLWQGRYALPSRRLGLFGENFGETAAFSYQSIQIYAP</sequence>
<keyword evidence="1" id="KW-0812">Transmembrane</keyword>